<reference evidence="1 2" key="1">
    <citation type="submission" date="2014-12" db="EMBL/GenBank/DDBJ databases">
        <title>Draft genome sequences of 10 type strains of Lactococcus.</title>
        <authorList>
            <person name="Sun Z."/>
            <person name="Zhong Z."/>
            <person name="Liu W."/>
            <person name="Zhang W."/>
            <person name="Zhang H."/>
        </authorList>
    </citation>
    <scope>NUCLEOTIDE SEQUENCE [LARGE SCALE GENOMIC DNA]</scope>
    <source>
        <strain evidence="1 2">DSM 21502</strain>
    </source>
</reference>
<dbReference type="SUPFAM" id="SSF102114">
    <property type="entry name" value="Radical SAM enzymes"/>
    <property type="match status" value="1"/>
</dbReference>
<dbReference type="InterPro" id="IPR013785">
    <property type="entry name" value="Aldolase_TIM"/>
</dbReference>
<dbReference type="EMBL" id="JXKC01000016">
    <property type="protein sequence ID" value="PCS16089.1"/>
    <property type="molecule type" value="Genomic_DNA"/>
</dbReference>
<proteinExistence type="predicted"/>
<organism evidence="1 2">
    <name type="scientific">Lactococcus cremoris subsp. tructae</name>
    <dbReference type="NCBI Taxonomy" id="542833"/>
    <lineage>
        <taxon>Bacteria</taxon>
        <taxon>Bacillati</taxon>
        <taxon>Bacillota</taxon>
        <taxon>Bacilli</taxon>
        <taxon>Lactobacillales</taxon>
        <taxon>Streptococcaceae</taxon>
        <taxon>Lactococcus</taxon>
    </lineage>
</organism>
<accession>A0A2A5SPY3</accession>
<evidence type="ECO:0008006" key="3">
    <source>
        <dbReference type="Google" id="ProtNLM"/>
    </source>
</evidence>
<dbReference type="CDD" id="cd21109">
    <property type="entry name" value="SPASM"/>
    <property type="match status" value="1"/>
</dbReference>
<comment type="caution">
    <text evidence="1">The sequence shown here is derived from an EMBL/GenBank/DDBJ whole genome shotgun (WGS) entry which is preliminary data.</text>
</comment>
<dbReference type="InterPro" id="IPR058240">
    <property type="entry name" value="rSAM_sf"/>
</dbReference>
<dbReference type="Gene3D" id="3.20.20.70">
    <property type="entry name" value="Aldolase class I"/>
    <property type="match status" value="1"/>
</dbReference>
<evidence type="ECO:0000313" key="2">
    <source>
        <dbReference type="Proteomes" id="UP000218711"/>
    </source>
</evidence>
<protein>
    <recommendedName>
        <fullName evidence="3">Radical SAM protein</fullName>
    </recommendedName>
</protein>
<dbReference type="AlphaFoldDB" id="A0A2A5SPY3"/>
<evidence type="ECO:0000313" key="1">
    <source>
        <dbReference type="EMBL" id="PCS16089.1"/>
    </source>
</evidence>
<name>A0A2A5SPY3_LACLC</name>
<sequence length="305" mass="35000">MINSIKQVKDTLVVVVFTGGEATLYIDELSSVISFCSDNNISTRIVTNGWWASTPEKSDAFVDKLIKMGLSELNTSTGDMHQRFIPLKNIMNMANSCVKYDFSLAINAEYSDSHKFDPFKFQKSDQWINFKQKDIHSKVEILPSPWISLSDEGNYTYNNINITDSNTDLGCEYLFNQIIVHPNRDIMACCGLASNRIEEMNLGNIDNIKLVDAWEKEINDTLKKWLFISGPKNILNTLMNIEPQLKNEISNKIGKAVHQCQFCNILHNDSKAKDALLKYLPRYKQQIDEVFNDKLELIEFTQNYK</sequence>
<gene>
    <name evidence="1" type="ORF">RU92_GL001112</name>
</gene>
<dbReference type="Proteomes" id="UP000218711">
    <property type="component" value="Unassembled WGS sequence"/>
</dbReference>